<keyword evidence="4" id="KW-1185">Reference proteome</keyword>
<evidence type="ECO:0000256" key="2">
    <source>
        <dbReference type="SAM" id="MobiDB-lite"/>
    </source>
</evidence>
<dbReference type="OrthoDB" id="10495929at2759"/>
<evidence type="ECO:0000313" key="4">
    <source>
        <dbReference type="Proteomes" id="UP000596742"/>
    </source>
</evidence>
<evidence type="ECO:0000313" key="3">
    <source>
        <dbReference type="EMBL" id="VDI81537.1"/>
    </source>
</evidence>
<feature type="coiled-coil region" evidence="1">
    <location>
        <begin position="49"/>
        <end position="80"/>
    </location>
</feature>
<feature type="region of interest" description="Disordered" evidence="2">
    <location>
        <begin position="151"/>
        <end position="184"/>
    </location>
</feature>
<comment type="caution">
    <text evidence="3">The sequence shown here is derived from an EMBL/GenBank/DDBJ whole genome shotgun (WGS) entry which is preliminary data.</text>
</comment>
<feature type="compositionally biased region" description="Polar residues" evidence="2">
    <location>
        <begin position="290"/>
        <end position="306"/>
    </location>
</feature>
<dbReference type="Proteomes" id="UP000596742">
    <property type="component" value="Unassembled WGS sequence"/>
</dbReference>
<accession>A0A8B6HMJ3</accession>
<gene>
    <name evidence="3" type="ORF">MGAL_10B018449</name>
</gene>
<organism evidence="3 4">
    <name type="scientific">Mytilus galloprovincialis</name>
    <name type="common">Mediterranean mussel</name>
    <dbReference type="NCBI Taxonomy" id="29158"/>
    <lineage>
        <taxon>Eukaryota</taxon>
        <taxon>Metazoa</taxon>
        <taxon>Spiralia</taxon>
        <taxon>Lophotrochozoa</taxon>
        <taxon>Mollusca</taxon>
        <taxon>Bivalvia</taxon>
        <taxon>Autobranchia</taxon>
        <taxon>Pteriomorphia</taxon>
        <taxon>Mytilida</taxon>
        <taxon>Mytiloidea</taxon>
        <taxon>Mytilidae</taxon>
        <taxon>Mytilinae</taxon>
        <taxon>Mytilus</taxon>
    </lineage>
</organism>
<feature type="non-terminal residue" evidence="3">
    <location>
        <position position="315"/>
    </location>
</feature>
<proteinExistence type="predicted"/>
<reference evidence="3" key="1">
    <citation type="submission" date="2018-11" db="EMBL/GenBank/DDBJ databases">
        <authorList>
            <person name="Alioto T."/>
            <person name="Alioto T."/>
        </authorList>
    </citation>
    <scope>NUCLEOTIDE SEQUENCE</scope>
</reference>
<feature type="compositionally biased region" description="Polar residues" evidence="2">
    <location>
        <begin position="273"/>
        <end position="282"/>
    </location>
</feature>
<name>A0A8B6HMJ3_MYTGA</name>
<dbReference type="AlphaFoldDB" id="A0A8B6HMJ3"/>
<keyword evidence="1" id="KW-0175">Coiled coil</keyword>
<sequence length="315" mass="35995">MYIWTKQQEDAIATIHLKIDEAKINDKNMYIKIQDEMTREFTKVRQDIEKRVNNNYETLNNQIELSKQKYNEDIEILLNEATFFINTNHNANADYAYNNQAMFVRLSDAFSFLGPEESLAVETSTPNVSQNSMKDHDADQSEEQCQLVNLQNESNEPPKKAIKVGFTPNVSHNSMKDADADQSEDQFQLVNSQKESNEPPKKAIKVDLKNISCQTNQWLKCIKWSKIKNQFWECQSLKSSKYPTATVAKIPIHVSSADTTIEIHVSTKPKDATPQSAATSKTITKDQDKSTSYYMHSTIPPTTSAENDIGWSRLR</sequence>
<feature type="region of interest" description="Disordered" evidence="2">
    <location>
        <begin position="267"/>
        <end position="315"/>
    </location>
</feature>
<evidence type="ECO:0000256" key="1">
    <source>
        <dbReference type="SAM" id="Coils"/>
    </source>
</evidence>
<dbReference type="EMBL" id="UYJE01010273">
    <property type="protein sequence ID" value="VDI81537.1"/>
    <property type="molecule type" value="Genomic_DNA"/>
</dbReference>
<protein>
    <submittedName>
        <fullName evidence="3">Uncharacterized protein</fullName>
    </submittedName>
</protein>